<name>A0A853F523_9BURK</name>
<comment type="caution">
    <text evidence="4">The sequence shown here is derived from an EMBL/GenBank/DDBJ whole genome shotgun (WGS) entry which is preliminary data.</text>
</comment>
<dbReference type="PIRSF" id="PIRSF006386">
    <property type="entry name" value="HCCAis_GSTk"/>
    <property type="match status" value="1"/>
</dbReference>
<sequence>MANALDFYFEFSSPYGYFAATQVEDLAHEAGLAINWHPILLGPIFKVSGSAPLTEIPVKGAYALRDFARTAHLFDIPFSQPDQFPIGTVAAARAAIWARQHHPDRLPTLIKALYKGYFADGRNIGDADTVLDIAAGQGLDRQKAAAGIADEDVKNRLKEEVAQAMERGVFGSPFIIIDGEPFWGFDRFPHIRRWLQARQAA</sequence>
<dbReference type="Gene3D" id="3.40.30.10">
    <property type="entry name" value="Glutaredoxin"/>
    <property type="match status" value="1"/>
</dbReference>
<dbReference type="GO" id="GO:0004602">
    <property type="term" value="F:glutathione peroxidase activity"/>
    <property type="evidence" value="ECO:0007669"/>
    <property type="project" value="TreeGrafter"/>
</dbReference>
<evidence type="ECO:0000313" key="5">
    <source>
        <dbReference type="Proteomes" id="UP000580517"/>
    </source>
</evidence>
<evidence type="ECO:0000259" key="3">
    <source>
        <dbReference type="Pfam" id="PF01323"/>
    </source>
</evidence>
<keyword evidence="5" id="KW-1185">Reference proteome</keyword>
<dbReference type="GO" id="GO:0018845">
    <property type="term" value="F:2-hydroxychromene-2-carboxylate isomerase activity"/>
    <property type="evidence" value="ECO:0007669"/>
    <property type="project" value="UniProtKB-UniRule"/>
</dbReference>
<gene>
    <name evidence="4" type="ORF">H0A68_01870</name>
</gene>
<reference evidence="4 5" key="1">
    <citation type="submission" date="2020-07" db="EMBL/GenBank/DDBJ databases">
        <title>Taxonomic revisions and descriptions of new bacterial species based on genomic comparisons in the high-G+C-content subgroup of the family Alcaligenaceae.</title>
        <authorList>
            <person name="Szabo A."/>
            <person name="Felfoldi T."/>
        </authorList>
    </citation>
    <scope>NUCLEOTIDE SEQUENCE [LARGE SCALE GENOMIC DNA]</scope>
    <source>
        <strain evidence="4 5">DSM 25264</strain>
    </source>
</reference>
<organism evidence="4 5">
    <name type="scientific">Allopusillimonas soli</name>
    <dbReference type="NCBI Taxonomy" id="659016"/>
    <lineage>
        <taxon>Bacteria</taxon>
        <taxon>Pseudomonadati</taxon>
        <taxon>Pseudomonadota</taxon>
        <taxon>Betaproteobacteria</taxon>
        <taxon>Burkholderiales</taxon>
        <taxon>Alcaligenaceae</taxon>
        <taxon>Allopusillimonas</taxon>
    </lineage>
</organism>
<dbReference type="InterPro" id="IPR044087">
    <property type="entry name" value="NahD-like"/>
</dbReference>
<feature type="domain" description="DSBA-like thioredoxin" evidence="3">
    <location>
        <begin position="5"/>
        <end position="193"/>
    </location>
</feature>
<dbReference type="OrthoDB" id="8560325at2"/>
<accession>A0A853F523</accession>
<dbReference type="RefSeq" id="WP_129967505.1">
    <property type="nucleotide sequence ID" value="NZ_JACCEW010000001.1"/>
</dbReference>
<feature type="active site" description="Nucleophile" evidence="2">
    <location>
        <position position="13"/>
    </location>
</feature>
<dbReference type="InterPro" id="IPR051924">
    <property type="entry name" value="GST_Kappa/NadH"/>
</dbReference>
<comment type="catalytic activity">
    <reaction evidence="1">
        <text>2-hydroxychromene-2-carboxylate = (3E)-4-(2-hydroxyphenyl)-2-oxobut-3-enoate</text>
        <dbReference type="Rhea" id="RHEA:27401"/>
        <dbReference type="ChEBI" id="CHEBI:59350"/>
        <dbReference type="ChEBI" id="CHEBI:59353"/>
        <dbReference type="EC" id="5.99.1.4"/>
    </reaction>
</comment>
<keyword evidence="1 4" id="KW-0413">Isomerase</keyword>
<dbReference type="PANTHER" id="PTHR42943">
    <property type="entry name" value="GLUTATHIONE S-TRANSFERASE KAPPA"/>
    <property type="match status" value="1"/>
</dbReference>
<protein>
    <recommendedName>
        <fullName evidence="1">2-hydroxychromene-2-carboxylate isomerase</fullName>
        <ecNumber evidence="1">5.99.1.4</ecNumber>
    </recommendedName>
</protein>
<dbReference type="EC" id="5.99.1.4" evidence="1"/>
<dbReference type="CDD" id="cd03022">
    <property type="entry name" value="DsbA_HCCA_Iso"/>
    <property type="match status" value="1"/>
</dbReference>
<dbReference type="InterPro" id="IPR014440">
    <property type="entry name" value="HCCAis_GSTk"/>
</dbReference>
<dbReference type="GO" id="GO:0006749">
    <property type="term" value="P:glutathione metabolic process"/>
    <property type="evidence" value="ECO:0007669"/>
    <property type="project" value="TreeGrafter"/>
</dbReference>
<evidence type="ECO:0000256" key="2">
    <source>
        <dbReference type="PIRSR" id="PIRSR006386-1"/>
    </source>
</evidence>
<evidence type="ECO:0000256" key="1">
    <source>
        <dbReference type="PIRNR" id="PIRNR006386"/>
    </source>
</evidence>
<dbReference type="Proteomes" id="UP000580517">
    <property type="component" value="Unassembled WGS sequence"/>
</dbReference>
<dbReference type="GO" id="GO:1901170">
    <property type="term" value="P:naphthalene catabolic process"/>
    <property type="evidence" value="ECO:0007669"/>
    <property type="project" value="InterPro"/>
</dbReference>
<dbReference type="InterPro" id="IPR001853">
    <property type="entry name" value="DSBA-like_thioredoxin_dom"/>
</dbReference>
<comment type="similarity">
    <text evidence="1">Belongs to the GST superfamily. NadH family.</text>
</comment>
<dbReference type="AlphaFoldDB" id="A0A853F523"/>
<dbReference type="InterPro" id="IPR036249">
    <property type="entry name" value="Thioredoxin-like_sf"/>
</dbReference>
<evidence type="ECO:0000313" key="4">
    <source>
        <dbReference type="EMBL" id="NYT35604.1"/>
    </source>
</evidence>
<dbReference type="SUPFAM" id="SSF52833">
    <property type="entry name" value="Thioredoxin-like"/>
    <property type="match status" value="1"/>
</dbReference>
<dbReference type="PANTHER" id="PTHR42943:SF2">
    <property type="entry name" value="GLUTATHIONE S-TRANSFERASE KAPPA 1"/>
    <property type="match status" value="1"/>
</dbReference>
<dbReference type="Pfam" id="PF01323">
    <property type="entry name" value="DSBA"/>
    <property type="match status" value="1"/>
</dbReference>
<dbReference type="EMBL" id="JACCEW010000001">
    <property type="protein sequence ID" value="NYT35604.1"/>
    <property type="molecule type" value="Genomic_DNA"/>
</dbReference>
<proteinExistence type="inferred from homology"/>
<dbReference type="GO" id="GO:0004364">
    <property type="term" value="F:glutathione transferase activity"/>
    <property type="evidence" value="ECO:0007669"/>
    <property type="project" value="TreeGrafter"/>
</dbReference>